<feature type="non-terminal residue" evidence="2">
    <location>
        <position position="733"/>
    </location>
</feature>
<feature type="region of interest" description="Disordered" evidence="1">
    <location>
        <begin position="402"/>
        <end position="466"/>
    </location>
</feature>
<feature type="compositionally biased region" description="Polar residues" evidence="1">
    <location>
        <begin position="518"/>
        <end position="535"/>
    </location>
</feature>
<feature type="region of interest" description="Disordered" evidence="1">
    <location>
        <begin position="518"/>
        <end position="582"/>
    </location>
</feature>
<sequence length="733" mass="82054">MKVGPKETGGHEVQPVIRASRSLDGKRGRWWRWESRELERGGGVGRRAGTALRGGVWAAGSLVEVGVKVGGLGRKDEASYLFPPKSLSPSYYHHTSLPLTTYQLNARRFRLPSRIPTLDPRLHIGSFESRLQVGFFLDVFLQWPVDLLRNCRMDIPLSPFDSPVAATVRIDGETYFITTNMDYVPDVPSIQVPHALFLRSDMRYGTYDYTLWPQQWTAQYCHLPIIAKKGARPEIDIMCWEGDHARPRTPRYSAMNKFLPHINEIVGRGKKIKDTSHFTPLFGELMQGIMLLAEQLQTLPTKYNKMVGSVVKAPHTSNRRPPVVGRRVPFWFLRPTHVFRRRNIFHIVSLLEPRDMAPDLPGEGSPAIIYSGNSTSEKIAAIHCAAVLNPWYRDPFETANKSPAPAIEAPPIASSSRSAVEPAPAASSFGAAARANKQQPSQSPKQQRARPYPSQAPPKQKGPAKVQRDKFTILVIEQMPLSIAAWADALAGVDRSVAPFTSDPADKRYVSPNQPCLSTHLPSGTATRAHPTSQRAGMERFIGGPPDRARTPWFENAEAERRARGPPTPSAGSVQHLQPRRISRLPDSVPDFTLAETQEIVWQVAETSFHFEFASLDRRASKKARLDKVKACFASGMLLGAPLEMSKCGWAAPTIEKRFPYAARAAELMLDWMTKCARPDIMRRVAIRLTWSEADMQLLKTAVCRYYTQAFWEHFGRAAVVPLRLDHDVERGT</sequence>
<gene>
    <name evidence="2" type="ORF">B0H17DRAFT_1147054</name>
</gene>
<dbReference type="EMBL" id="JARKIE010000333">
    <property type="protein sequence ID" value="KAJ7653532.1"/>
    <property type="molecule type" value="Genomic_DNA"/>
</dbReference>
<evidence type="ECO:0000256" key="1">
    <source>
        <dbReference type="SAM" id="MobiDB-lite"/>
    </source>
</evidence>
<comment type="caution">
    <text evidence="2">The sequence shown here is derived from an EMBL/GenBank/DDBJ whole genome shotgun (WGS) entry which is preliminary data.</text>
</comment>
<dbReference type="Proteomes" id="UP001221757">
    <property type="component" value="Unassembled WGS sequence"/>
</dbReference>
<accession>A0AAD7CMK1</accession>
<protein>
    <submittedName>
        <fullName evidence="2">Uncharacterized protein</fullName>
    </submittedName>
</protein>
<reference evidence="2" key="1">
    <citation type="submission" date="2023-03" db="EMBL/GenBank/DDBJ databases">
        <title>Massive genome expansion in bonnet fungi (Mycena s.s.) driven by repeated elements and novel gene families across ecological guilds.</title>
        <authorList>
            <consortium name="Lawrence Berkeley National Laboratory"/>
            <person name="Harder C.B."/>
            <person name="Miyauchi S."/>
            <person name="Viragh M."/>
            <person name="Kuo A."/>
            <person name="Thoen E."/>
            <person name="Andreopoulos B."/>
            <person name="Lu D."/>
            <person name="Skrede I."/>
            <person name="Drula E."/>
            <person name="Henrissat B."/>
            <person name="Morin E."/>
            <person name="Kohler A."/>
            <person name="Barry K."/>
            <person name="LaButti K."/>
            <person name="Morin E."/>
            <person name="Salamov A."/>
            <person name="Lipzen A."/>
            <person name="Mereny Z."/>
            <person name="Hegedus B."/>
            <person name="Baldrian P."/>
            <person name="Stursova M."/>
            <person name="Weitz H."/>
            <person name="Taylor A."/>
            <person name="Grigoriev I.V."/>
            <person name="Nagy L.G."/>
            <person name="Martin F."/>
            <person name="Kauserud H."/>
        </authorList>
    </citation>
    <scope>NUCLEOTIDE SEQUENCE</scope>
    <source>
        <strain evidence="2">CBHHK067</strain>
    </source>
</reference>
<organism evidence="2 3">
    <name type="scientific">Mycena rosella</name>
    <name type="common">Pink bonnet</name>
    <name type="synonym">Agaricus rosellus</name>
    <dbReference type="NCBI Taxonomy" id="1033263"/>
    <lineage>
        <taxon>Eukaryota</taxon>
        <taxon>Fungi</taxon>
        <taxon>Dikarya</taxon>
        <taxon>Basidiomycota</taxon>
        <taxon>Agaricomycotina</taxon>
        <taxon>Agaricomycetes</taxon>
        <taxon>Agaricomycetidae</taxon>
        <taxon>Agaricales</taxon>
        <taxon>Marasmiineae</taxon>
        <taxon>Mycenaceae</taxon>
        <taxon>Mycena</taxon>
    </lineage>
</organism>
<evidence type="ECO:0000313" key="2">
    <source>
        <dbReference type="EMBL" id="KAJ7653532.1"/>
    </source>
</evidence>
<keyword evidence="3" id="KW-1185">Reference proteome</keyword>
<evidence type="ECO:0000313" key="3">
    <source>
        <dbReference type="Proteomes" id="UP001221757"/>
    </source>
</evidence>
<dbReference type="AlphaFoldDB" id="A0AAD7CMK1"/>
<proteinExistence type="predicted"/>
<feature type="compositionally biased region" description="Low complexity" evidence="1">
    <location>
        <begin position="402"/>
        <end position="446"/>
    </location>
</feature>
<name>A0AAD7CMK1_MYCRO</name>